<evidence type="ECO:0000259" key="6">
    <source>
        <dbReference type="Pfam" id="PF00076"/>
    </source>
</evidence>
<gene>
    <name evidence="7" type="ORF">TTAC_LOCUS7838</name>
</gene>
<accession>A0A0R3X3D5</accession>
<dbReference type="STRING" id="6205.A0A0R3X3D5"/>
<dbReference type="CDD" id="cd12263">
    <property type="entry name" value="RRM_ABT1_like"/>
    <property type="match status" value="1"/>
</dbReference>
<keyword evidence="4" id="KW-0694">RNA-binding</keyword>
<dbReference type="WBParaSite" id="TTAC_0000785301-mRNA-1">
    <property type="protein sequence ID" value="TTAC_0000785301-mRNA-1"/>
    <property type="gene ID" value="TTAC_0000785301"/>
</dbReference>
<protein>
    <recommendedName>
        <fullName evidence="3">Activator of basal transcription 1</fullName>
    </recommendedName>
</protein>
<dbReference type="GO" id="GO:0000447">
    <property type="term" value="P:endonucleolytic cleavage in ITS1 to separate SSU-rRNA from 5.8S rRNA and LSU-rRNA from tricistronic rRNA transcript (SSU-rRNA, 5.8S rRNA, LSU-rRNA)"/>
    <property type="evidence" value="ECO:0007669"/>
    <property type="project" value="TreeGrafter"/>
</dbReference>
<dbReference type="GO" id="GO:0000472">
    <property type="term" value="P:endonucleolytic cleavage to generate mature 5'-end of SSU-rRNA from (SSU-rRNA, 5.8S rRNA, LSU-rRNA)"/>
    <property type="evidence" value="ECO:0007669"/>
    <property type="project" value="TreeGrafter"/>
</dbReference>
<evidence type="ECO:0000256" key="5">
    <source>
        <dbReference type="ARBA" id="ARBA00023242"/>
    </source>
</evidence>
<evidence type="ECO:0000256" key="2">
    <source>
        <dbReference type="ARBA" id="ARBA00005819"/>
    </source>
</evidence>
<evidence type="ECO:0000313" key="9">
    <source>
        <dbReference type="WBParaSite" id="TTAC_0000785301-mRNA-1"/>
    </source>
</evidence>
<organism evidence="9">
    <name type="scientific">Hydatigena taeniaeformis</name>
    <name type="common">Feline tapeworm</name>
    <name type="synonym">Taenia taeniaeformis</name>
    <dbReference type="NCBI Taxonomy" id="6205"/>
    <lineage>
        <taxon>Eukaryota</taxon>
        <taxon>Metazoa</taxon>
        <taxon>Spiralia</taxon>
        <taxon>Lophotrochozoa</taxon>
        <taxon>Platyhelminthes</taxon>
        <taxon>Cestoda</taxon>
        <taxon>Eucestoda</taxon>
        <taxon>Cyclophyllidea</taxon>
        <taxon>Taeniidae</taxon>
        <taxon>Hydatigera</taxon>
    </lineage>
</organism>
<dbReference type="OrthoDB" id="287393at2759"/>
<dbReference type="GO" id="GO:0005730">
    <property type="term" value="C:nucleolus"/>
    <property type="evidence" value="ECO:0007669"/>
    <property type="project" value="UniProtKB-SubCell"/>
</dbReference>
<dbReference type="GO" id="GO:0000480">
    <property type="term" value="P:endonucleolytic cleavage in 5'-ETS of tricistronic rRNA transcript (SSU-rRNA, 5.8S rRNA, LSU-rRNA)"/>
    <property type="evidence" value="ECO:0007669"/>
    <property type="project" value="TreeGrafter"/>
</dbReference>
<evidence type="ECO:0000313" key="7">
    <source>
        <dbReference type="EMBL" id="VDM32301.1"/>
    </source>
</evidence>
<dbReference type="InterPro" id="IPR012677">
    <property type="entry name" value="Nucleotide-bd_a/b_plait_sf"/>
</dbReference>
<evidence type="ECO:0000313" key="8">
    <source>
        <dbReference type="Proteomes" id="UP000274429"/>
    </source>
</evidence>
<dbReference type="PANTHER" id="PTHR12311:SF7">
    <property type="entry name" value="ACTIVATOR OF BASAL TRANSCRIPTION 1"/>
    <property type="match status" value="1"/>
</dbReference>
<reference evidence="9" key="1">
    <citation type="submission" date="2017-02" db="UniProtKB">
        <authorList>
            <consortium name="WormBaseParasite"/>
        </authorList>
    </citation>
    <scope>IDENTIFICATION</scope>
</reference>
<dbReference type="PANTHER" id="PTHR12311">
    <property type="entry name" value="ACTIVATOR OF BASAL TRANSCRIPTION 1"/>
    <property type="match status" value="1"/>
</dbReference>
<dbReference type="AlphaFoldDB" id="A0A0R3X3D5"/>
<proteinExistence type="inferred from homology"/>
<comment type="similarity">
    <text evidence="2">Belongs to the ESF2/ABP1 family.</text>
</comment>
<sequence>MVSDKNHFSETDSLPLSGIVYFSSIPTGMNVAMLTQELRHFGPINRVYLVPKRTSRDKAQRQYSEGWVEFIKRKNARNAARALNCLEVPGGKRKPWFGELWNVRFLPKVTWNELFAIERQNAERRRIQKDRDIITAKKQARLFKNSMVSYKLEARLRTLKKGRFKERNPLDLAALQKPTEADILDRLARSSRTPPEGTENFSALSDKNFMKSLFSGGV</sequence>
<dbReference type="InterPro" id="IPR035979">
    <property type="entry name" value="RBD_domain_sf"/>
</dbReference>
<evidence type="ECO:0000256" key="3">
    <source>
        <dbReference type="ARBA" id="ARBA00020737"/>
    </source>
</evidence>
<dbReference type="GO" id="GO:0003723">
    <property type="term" value="F:RNA binding"/>
    <property type="evidence" value="ECO:0007669"/>
    <property type="project" value="UniProtKB-KW"/>
</dbReference>
<comment type="subcellular location">
    <subcellularLocation>
        <location evidence="1">Nucleus</location>
        <location evidence="1">Nucleolus</location>
    </subcellularLocation>
</comment>
<dbReference type="InterPro" id="IPR039119">
    <property type="entry name" value="ABT1/Esf2"/>
</dbReference>
<feature type="domain" description="RRM" evidence="6">
    <location>
        <begin position="22"/>
        <end position="89"/>
    </location>
</feature>
<evidence type="ECO:0000256" key="4">
    <source>
        <dbReference type="ARBA" id="ARBA00022884"/>
    </source>
</evidence>
<dbReference type="SUPFAM" id="SSF54928">
    <property type="entry name" value="RNA-binding domain, RBD"/>
    <property type="match status" value="1"/>
</dbReference>
<dbReference type="Pfam" id="PF00076">
    <property type="entry name" value="RRM_1"/>
    <property type="match status" value="1"/>
</dbReference>
<dbReference type="InterPro" id="IPR000504">
    <property type="entry name" value="RRM_dom"/>
</dbReference>
<dbReference type="Proteomes" id="UP000274429">
    <property type="component" value="Unassembled WGS sequence"/>
</dbReference>
<keyword evidence="5" id="KW-0539">Nucleus</keyword>
<dbReference type="GO" id="GO:0034462">
    <property type="term" value="P:small-subunit processome assembly"/>
    <property type="evidence" value="ECO:0007669"/>
    <property type="project" value="TreeGrafter"/>
</dbReference>
<dbReference type="InterPro" id="IPR034353">
    <property type="entry name" value="ABT1/ESF2_RRM"/>
</dbReference>
<reference evidence="7 8" key="2">
    <citation type="submission" date="2018-11" db="EMBL/GenBank/DDBJ databases">
        <authorList>
            <consortium name="Pathogen Informatics"/>
        </authorList>
    </citation>
    <scope>NUCLEOTIDE SEQUENCE [LARGE SCALE GENOMIC DNA]</scope>
</reference>
<dbReference type="EMBL" id="UYWX01020410">
    <property type="protein sequence ID" value="VDM32301.1"/>
    <property type="molecule type" value="Genomic_DNA"/>
</dbReference>
<keyword evidence="8" id="KW-1185">Reference proteome</keyword>
<evidence type="ECO:0000256" key="1">
    <source>
        <dbReference type="ARBA" id="ARBA00004604"/>
    </source>
</evidence>
<name>A0A0R3X3D5_HYDTA</name>
<dbReference type="Gene3D" id="3.30.70.330">
    <property type="match status" value="1"/>
</dbReference>